<dbReference type="PANTHER" id="PTHR30561">
    <property type="entry name" value="SMR FAMILY PROTON-DEPENDENT DRUG EFFLUX TRANSPORTER SUGE"/>
    <property type="match status" value="1"/>
</dbReference>
<evidence type="ECO:0000256" key="7">
    <source>
        <dbReference type="RuleBase" id="RU003942"/>
    </source>
</evidence>
<keyword evidence="3" id="KW-1003">Cell membrane</keyword>
<proteinExistence type="inferred from homology"/>
<accession>A0A931GLK4</accession>
<comment type="subcellular location">
    <subcellularLocation>
        <location evidence="1 7">Cell membrane</location>
        <topology evidence="1 7">Multi-pass membrane protein</topology>
    </subcellularLocation>
</comment>
<feature type="transmembrane region" description="Helical" evidence="8">
    <location>
        <begin position="26"/>
        <end position="46"/>
    </location>
</feature>
<comment type="similarity">
    <text evidence="7">Belongs to the drug/metabolite transporter (DMT) superfamily. Small multidrug resistance (SMR) (TC 2.A.7.1) family.</text>
</comment>
<keyword evidence="6 8" id="KW-0472">Membrane</keyword>
<keyword evidence="2" id="KW-0813">Transport</keyword>
<evidence type="ECO:0000256" key="2">
    <source>
        <dbReference type="ARBA" id="ARBA00022448"/>
    </source>
</evidence>
<dbReference type="FunFam" id="1.10.3730.20:FF:000001">
    <property type="entry name" value="Quaternary ammonium compound resistance transporter SugE"/>
    <property type="match status" value="1"/>
</dbReference>
<evidence type="ECO:0000256" key="8">
    <source>
        <dbReference type="SAM" id="Phobius"/>
    </source>
</evidence>
<evidence type="ECO:0000256" key="6">
    <source>
        <dbReference type="ARBA" id="ARBA00023136"/>
    </source>
</evidence>
<gene>
    <name evidence="9" type="ORF">IW256_006261</name>
</gene>
<dbReference type="GO" id="GO:0005886">
    <property type="term" value="C:plasma membrane"/>
    <property type="evidence" value="ECO:0007669"/>
    <property type="project" value="UniProtKB-SubCell"/>
</dbReference>
<evidence type="ECO:0000313" key="9">
    <source>
        <dbReference type="EMBL" id="MBG6092148.1"/>
    </source>
</evidence>
<sequence>MAYAFLAGAIVLEVLATSLLKSTEGFTRLWPTVVCLSGYAVAFVLLAQAIQKGMEVGVGYAIWSAMGTTLIVLIGVLFLNEPVTAAKVAGVALVVAGVVTLNLAGGAH</sequence>
<dbReference type="RefSeq" id="WP_197014371.1">
    <property type="nucleotide sequence ID" value="NZ_BAABES010000033.1"/>
</dbReference>
<dbReference type="Proteomes" id="UP000614047">
    <property type="component" value="Unassembled WGS sequence"/>
</dbReference>
<evidence type="ECO:0000313" key="10">
    <source>
        <dbReference type="Proteomes" id="UP000614047"/>
    </source>
</evidence>
<evidence type="ECO:0000256" key="1">
    <source>
        <dbReference type="ARBA" id="ARBA00004651"/>
    </source>
</evidence>
<dbReference type="PANTHER" id="PTHR30561:SF1">
    <property type="entry name" value="MULTIDRUG TRANSPORTER EMRE"/>
    <property type="match status" value="1"/>
</dbReference>
<keyword evidence="4 7" id="KW-0812">Transmembrane</keyword>
<keyword evidence="10" id="KW-1185">Reference proteome</keyword>
<dbReference type="Pfam" id="PF00893">
    <property type="entry name" value="Multi_Drug_Res"/>
    <property type="match status" value="1"/>
</dbReference>
<dbReference type="GO" id="GO:0022857">
    <property type="term" value="F:transmembrane transporter activity"/>
    <property type="evidence" value="ECO:0007669"/>
    <property type="project" value="InterPro"/>
</dbReference>
<evidence type="ECO:0000256" key="5">
    <source>
        <dbReference type="ARBA" id="ARBA00022989"/>
    </source>
</evidence>
<feature type="transmembrane region" description="Helical" evidence="8">
    <location>
        <begin position="85"/>
        <end position="104"/>
    </location>
</feature>
<dbReference type="InterPro" id="IPR000390">
    <property type="entry name" value="Small_drug/metabolite_transptr"/>
</dbReference>
<dbReference type="SUPFAM" id="SSF103481">
    <property type="entry name" value="Multidrug resistance efflux transporter EmrE"/>
    <property type="match status" value="1"/>
</dbReference>
<protein>
    <submittedName>
        <fullName evidence="9">Small multidrug resistance pump</fullName>
    </submittedName>
</protein>
<organism evidence="9 10">
    <name type="scientific">Actinomadura viridis</name>
    <dbReference type="NCBI Taxonomy" id="58110"/>
    <lineage>
        <taxon>Bacteria</taxon>
        <taxon>Bacillati</taxon>
        <taxon>Actinomycetota</taxon>
        <taxon>Actinomycetes</taxon>
        <taxon>Streptosporangiales</taxon>
        <taxon>Thermomonosporaceae</taxon>
        <taxon>Actinomadura</taxon>
    </lineage>
</organism>
<reference evidence="9" key="1">
    <citation type="submission" date="2020-11" db="EMBL/GenBank/DDBJ databases">
        <title>Sequencing the genomes of 1000 actinobacteria strains.</title>
        <authorList>
            <person name="Klenk H.-P."/>
        </authorList>
    </citation>
    <scope>NUCLEOTIDE SEQUENCE</scope>
    <source>
        <strain evidence="9">DSM 43175</strain>
    </source>
</reference>
<dbReference type="Gene3D" id="1.10.3730.20">
    <property type="match status" value="1"/>
</dbReference>
<name>A0A931GLK4_9ACTN</name>
<evidence type="ECO:0000256" key="3">
    <source>
        <dbReference type="ARBA" id="ARBA00022475"/>
    </source>
</evidence>
<dbReference type="InterPro" id="IPR045324">
    <property type="entry name" value="Small_multidrug_res"/>
</dbReference>
<dbReference type="InterPro" id="IPR037185">
    <property type="entry name" value="EmrE-like"/>
</dbReference>
<evidence type="ECO:0000256" key="4">
    <source>
        <dbReference type="ARBA" id="ARBA00022692"/>
    </source>
</evidence>
<comment type="caution">
    <text evidence="9">The sequence shown here is derived from an EMBL/GenBank/DDBJ whole genome shotgun (WGS) entry which is preliminary data.</text>
</comment>
<keyword evidence="5 8" id="KW-1133">Transmembrane helix</keyword>
<dbReference type="EMBL" id="JADOUA010000001">
    <property type="protein sequence ID" value="MBG6092148.1"/>
    <property type="molecule type" value="Genomic_DNA"/>
</dbReference>
<feature type="transmembrane region" description="Helical" evidence="8">
    <location>
        <begin position="58"/>
        <end position="79"/>
    </location>
</feature>
<dbReference type="AlphaFoldDB" id="A0A931GLK4"/>